<protein>
    <recommendedName>
        <fullName evidence="1">Aminoglycoside phosphotransferase domain-containing protein</fullName>
    </recommendedName>
</protein>
<proteinExistence type="predicted"/>
<name>A0A3M2REF9_9HYPO</name>
<gene>
    <name evidence="2" type="ORF">CDV36_015146</name>
</gene>
<organism evidence="2 3">
    <name type="scientific">Fusarium kuroshium</name>
    <dbReference type="NCBI Taxonomy" id="2010991"/>
    <lineage>
        <taxon>Eukaryota</taxon>
        <taxon>Fungi</taxon>
        <taxon>Dikarya</taxon>
        <taxon>Ascomycota</taxon>
        <taxon>Pezizomycotina</taxon>
        <taxon>Sordariomycetes</taxon>
        <taxon>Hypocreomycetidae</taxon>
        <taxon>Hypocreales</taxon>
        <taxon>Nectriaceae</taxon>
        <taxon>Fusarium</taxon>
        <taxon>Fusarium solani species complex</taxon>
    </lineage>
</organism>
<evidence type="ECO:0000313" key="2">
    <source>
        <dbReference type="EMBL" id="RMJ03325.1"/>
    </source>
</evidence>
<reference evidence="2 3" key="1">
    <citation type="submission" date="2017-06" db="EMBL/GenBank/DDBJ databases">
        <title>Comparative genomic analysis of Ambrosia Fusariam Clade fungi.</title>
        <authorList>
            <person name="Stajich J.E."/>
            <person name="Carrillo J."/>
            <person name="Kijimoto T."/>
            <person name="Eskalen A."/>
            <person name="O'Donnell K."/>
            <person name="Kasson M."/>
        </authorList>
    </citation>
    <scope>NUCLEOTIDE SEQUENCE [LARGE SCALE GENOMIC DNA]</scope>
    <source>
        <strain evidence="2">UCR3666</strain>
    </source>
</reference>
<dbReference type="Proteomes" id="UP000277212">
    <property type="component" value="Unassembled WGS sequence"/>
</dbReference>
<accession>A0A3M2REF9</accession>
<dbReference type="InterPro" id="IPR051678">
    <property type="entry name" value="AGP_Transferase"/>
</dbReference>
<dbReference type="InterPro" id="IPR002575">
    <property type="entry name" value="Aminoglycoside_PTrfase"/>
</dbReference>
<sequence length="444" mass="50238">MDQTAANSKPSRVSQGRHHVNTLAKHHLCWRNNDTTGFLDPVWPREPDIQIARKLALEHLPADLFSDACISPFAQGAFHRLYCLSSKHTTVEYLIRIALPVDPFFKTESEVATMDYVKRNSSIPVPEVIAYASSASNELGFEWILMERVQGVPLDQVWDTMPFEAKMHLTAELAHSLKTLRQRPFSMLGSIYYADVWNQVDYMPTLGLDAGIDGTFVVGRMVSTRFFRDKRLLLRPNRGPFTTARELATSETVLLGRRTRYLSPSPGTEYYCEADEMLADDGAEVLETADKLVEVVPRIYSATDDPEDIKVLWHDDISSMNVLVNPETFRLVGIVDWESVSIVPALETEDGVPYFLQGIPVQEPPPVGSLPPEEEEAMVDIRKDWDLVLLRRKYAEIVGPMYSLSPGADARIDLKRGLSRSLGNFEDRWTGARFWLKQQFGEST</sequence>
<dbReference type="OrthoDB" id="2831558at2759"/>
<evidence type="ECO:0000259" key="1">
    <source>
        <dbReference type="Pfam" id="PF01636"/>
    </source>
</evidence>
<dbReference type="PANTHER" id="PTHR21310:SF13">
    <property type="entry name" value="AMINOGLYCOSIDE PHOSPHOTRANSFERASE DOMAIN-CONTAINING PROTEIN"/>
    <property type="match status" value="1"/>
</dbReference>
<dbReference type="AlphaFoldDB" id="A0A3M2REF9"/>
<dbReference type="Gene3D" id="3.90.1200.10">
    <property type="match status" value="1"/>
</dbReference>
<dbReference type="Pfam" id="PF01636">
    <property type="entry name" value="APH"/>
    <property type="match status" value="1"/>
</dbReference>
<keyword evidence="3" id="KW-1185">Reference proteome</keyword>
<comment type="caution">
    <text evidence="2">The sequence shown here is derived from an EMBL/GenBank/DDBJ whole genome shotgun (WGS) entry which is preliminary data.</text>
</comment>
<dbReference type="EMBL" id="NKUJ01000537">
    <property type="protein sequence ID" value="RMJ03325.1"/>
    <property type="molecule type" value="Genomic_DNA"/>
</dbReference>
<feature type="domain" description="Aminoglycoside phosphotransferase" evidence="1">
    <location>
        <begin position="71"/>
        <end position="345"/>
    </location>
</feature>
<evidence type="ECO:0000313" key="3">
    <source>
        <dbReference type="Proteomes" id="UP000277212"/>
    </source>
</evidence>
<dbReference type="InterPro" id="IPR011009">
    <property type="entry name" value="Kinase-like_dom_sf"/>
</dbReference>
<dbReference type="SUPFAM" id="SSF56112">
    <property type="entry name" value="Protein kinase-like (PK-like)"/>
    <property type="match status" value="1"/>
</dbReference>
<dbReference type="PANTHER" id="PTHR21310">
    <property type="entry name" value="AMINOGLYCOSIDE PHOSPHOTRANSFERASE-RELATED-RELATED"/>
    <property type="match status" value="1"/>
</dbReference>